<feature type="transmembrane region" description="Helical" evidence="2">
    <location>
        <begin position="72"/>
        <end position="91"/>
    </location>
</feature>
<evidence type="ECO:0000313" key="3">
    <source>
        <dbReference type="EMBL" id="TBO59508.1"/>
    </source>
</evidence>
<dbReference type="RefSeq" id="WP_131123150.1">
    <property type="nucleotide sequence ID" value="NZ_SIXH01000078.1"/>
</dbReference>
<keyword evidence="2" id="KW-1133">Transmembrane helix</keyword>
<dbReference type="AlphaFoldDB" id="A0A4Q9HW95"/>
<gene>
    <name evidence="3" type="ORF">EYS09_11730</name>
</gene>
<keyword evidence="2" id="KW-0472">Membrane</keyword>
<comment type="caution">
    <text evidence="3">The sequence shown here is derived from an EMBL/GenBank/DDBJ whole genome shotgun (WGS) entry which is preliminary data.</text>
</comment>
<dbReference type="Proteomes" id="UP000292452">
    <property type="component" value="Unassembled WGS sequence"/>
</dbReference>
<keyword evidence="2" id="KW-0812">Transmembrane</keyword>
<proteinExistence type="predicted"/>
<keyword evidence="4" id="KW-1185">Reference proteome</keyword>
<protein>
    <submittedName>
        <fullName evidence="3">Uncharacterized protein</fullName>
    </submittedName>
</protein>
<evidence type="ECO:0000256" key="2">
    <source>
        <dbReference type="SAM" id="Phobius"/>
    </source>
</evidence>
<evidence type="ECO:0000256" key="1">
    <source>
        <dbReference type="SAM" id="MobiDB-lite"/>
    </source>
</evidence>
<name>A0A4Q9HW95_STRKA</name>
<evidence type="ECO:0000313" key="4">
    <source>
        <dbReference type="Proteomes" id="UP000292452"/>
    </source>
</evidence>
<reference evidence="3 4" key="1">
    <citation type="submission" date="2019-02" db="EMBL/GenBank/DDBJ databases">
        <title>Draft Genome Sequence of Streptomyces sp. AM-2504, identified by 16S rRNA comparative analysis as a Streptomyces Kasugaensis strain.</title>
        <authorList>
            <person name="Napolioni V."/>
            <person name="Giuliodori A.M."/>
            <person name="Spurio R."/>
            <person name="Fabbretti A."/>
        </authorList>
    </citation>
    <scope>NUCLEOTIDE SEQUENCE [LARGE SCALE GENOMIC DNA]</scope>
    <source>
        <strain evidence="3 4">AM-2504</strain>
    </source>
</reference>
<organism evidence="3 4">
    <name type="scientific">Streptomyces kasugaensis</name>
    <dbReference type="NCBI Taxonomy" id="1946"/>
    <lineage>
        <taxon>Bacteria</taxon>
        <taxon>Bacillati</taxon>
        <taxon>Actinomycetota</taxon>
        <taxon>Actinomycetes</taxon>
        <taxon>Kitasatosporales</taxon>
        <taxon>Streptomycetaceae</taxon>
        <taxon>Streptomyces</taxon>
    </lineage>
</organism>
<feature type="compositionally biased region" description="Pro residues" evidence="1">
    <location>
        <begin position="10"/>
        <end position="25"/>
    </location>
</feature>
<accession>A0A4Q9HW95</accession>
<sequence>MSYQNQPGWNVPPNPEQGTPLYPPGPYQPYSMAQPPMPGSVRAARVLAYVAAGLVALGTVVTGAVAGPAGAGAALGSAIPVIGVFICALCFARSGSGARVTAIVFASFMILFGLGALGRGIPAGIVQLGLGIAIVAALSQRQSGDWFRRPRH</sequence>
<feature type="transmembrane region" description="Helical" evidence="2">
    <location>
        <begin position="46"/>
        <end position="66"/>
    </location>
</feature>
<dbReference type="EMBL" id="SIXH01000078">
    <property type="protein sequence ID" value="TBO59508.1"/>
    <property type="molecule type" value="Genomic_DNA"/>
</dbReference>
<feature type="transmembrane region" description="Helical" evidence="2">
    <location>
        <begin position="98"/>
        <end position="115"/>
    </location>
</feature>
<feature type="region of interest" description="Disordered" evidence="1">
    <location>
        <begin position="1"/>
        <end position="25"/>
    </location>
</feature>
<feature type="transmembrane region" description="Helical" evidence="2">
    <location>
        <begin position="121"/>
        <end position="139"/>
    </location>
</feature>